<evidence type="ECO:0000313" key="5">
    <source>
        <dbReference type="Proteomes" id="UP000316095"/>
    </source>
</evidence>
<dbReference type="PANTHER" id="PTHR22990:SF15">
    <property type="entry name" value="F-BOX ONLY PROTEIN 10"/>
    <property type="match status" value="1"/>
</dbReference>
<keyword evidence="1" id="KW-0677">Repeat</keyword>
<dbReference type="InterPro" id="IPR006626">
    <property type="entry name" value="PbH1"/>
</dbReference>
<proteinExistence type="predicted"/>
<dbReference type="InterPro" id="IPR039448">
    <property type="entry name" value="Beta_helix"/>
</dbReference>
<gene>
    <name evidence="4" type="ORF">Pan54_42410</name>
</gene>
<keyword evidence="5" id="KW-1185">Reference proteome</keyword>
<accession>A0A5C5XLA5</accession>
<dbReference type="InterPro" id="IPR011050">
    <property type="entry name" value="Pectin_lyase_fold/virulence"/>
</dbReference>
<reference evidence="4 5" key="1">
    <citation type="submission" date="2019-02" db="EMBL/GenBank/DDBJ databases">
        <title>Deep-cultivation of Planctomycetes and their phenomic and genomic characterization uncovers novel biology.</title>
        <authorList>
            <person name="Wiegand S."/>
            <person name="Jogler M."/>
            <person name="Boedeker C."/>
            <person name="Pinto D."/>
            <person name="Vollmers J."/>
            <person name="Rivas-Marin E."/>
            <person name="Kohn T."/>
            <person name="Peeters S.H."/>
            <person name="Heuer A."/>
            <person name="Rast P."/>
            <person name="Oberbeckmann S."/>
            <person name="Bunk B."/>
            <person name="Jeske O."/>
            <person name="Meyerdierks A."/>
            <person name="Storesund J.E."/>
            <person name="Kallscheuer N."/>
            <person name="Luecker S."/>
            <person name="Lage O.M."/>
            <person name="Pohl T."/>
            <person name="Merkel B.J."/>
            <person name="Hornburger P."/>
            <person name="Mueller R.-W."/>
            <person name="Bruemmer F."/>
            <person name="Labrenz M."/>
            <person name="Spormann A.M."/>
            <person name="Op Den Camp H."/>
            <person name="Overmann J."/>
            <person name="Amann R."/>
            <person name="Jetten M.S.M."/>
            <person name="Mascher T."/>
            <person name="Medema M.H."/>
            <person name="Devos D.P."/>
            <person name="Kaster A.-K."/>
            <person name="Ovreas L."/>
            <person name="Rohde M."/>
            <person name="Galperin M.Y."/>
            <person name="Jogler C."/>
        </authorList>
    </citation>
    <scope>NUCLEOTIDE SEQUENCE [LARGE SCALE GENOMIC DNA]</scope>
    <source>
        <strain evidence="4 5">Pan54</strain>
    </source>
</reference>
<keyword evidence="4" id="KW-0456">Lyase</keyword>
<evidence type="ECO:0000313" key="4">
    <source>
        <dbReference type="EMBL" id="TWT63488.1"/>
    </source>
</evidence>
<dbReference type="InterPro" id="IPR051550">
    <property type="entry name" value="SCF-Subunits/Alg-Epimerases"/>
</dbReference>
<dbReference type="RefSeq" id="WP_146505226.1">
    <property type="nucleotide sequence ID" value="NZ_SJPG01000001.1"/>
</dbReference>
<feature type="domain" description="Right handed beta helix" evidence="3">
    <location>
        <begin position="123"/>
        <end position="271"/>
    </location>
</feature>
<feature type="chain" id="PRO_5023022581" evidence="2">
    <location>
        <begin position="29"/>
        <end position="425"/>
    </location>
</feature>
<feature type="signal peptide" evidence="2">
    <location>
        <begin position="1"/>
        <end position="28"/>
    </location>
</feature>
<dbReference type="Gene3D" id="2.160.20.10">
    <property type="entry name" value="Single-stranded right-handed beta-helix, Pectin lyase-like"/>
    <property type="match status" value="1"/>
</dbReference>
<dbReference type="EMBL" id="SJPG01000001">
    <property type="protein sequence ID" value="TWT63488.1"/>
    <property type="molecule type" value="Genomic_DNA"/>
</dbReference>
<dbReference type="PANTHER" id="PTHR22990">
    <property type="entry name" value="F-BOX ONLY PROTEIN"/>
    <property type="match status" value="1"/>
</dbReference>
<keyword evidence="2" id="KW-0732">Signal</keyword>
<evidence type="ECO:0000256" key="1">
    <source>
        <dbReference type="ARBA" id="ARBA00022737"/>
    </source>
</evidence>
<dbReference type="Proteomes" id="UP000316095">
    <property type="component" value="Unassembled WGS sequence"/>
</dbReference>
<evidence type="ECO:0000259" key="3">
    <source>
        <dbReference type="Pfam" id="PF13229"/>
    </source>
</evidence>
<dbReference type="Pfam" id="PF13229">
    <property type="entry name" value="Beta_helix"/>
    <property type="match status" value="1"/>
</dbReference>
<dbReference type="AlphaFoldDB" id="A0A5C5XLA5"/>
<evidence type="ECO:0000256" key="2">
    <source>
        <dbReference type="SAM" id="SignalP"/>
    </source>
</evidence>
<dbReference type="GO" id="GO:0016829">
    <property type="term" value="F:lyase activity"/>
    <property type="evidence" value="ECO:0007669"/>
    <property type="project" value="UniProtKB-KW"/>
</dbReference>
<organism evidence="4 5">
    <name type="scientific">Rubinisphaera italica</name>
    <dbReference type="NCBI Taxonomy" id="2527969"/>
    <lineage>
        <taxon>Bacteria</taxon>
        <taxon>Pseudomonadati</taxon>
        <taxon>Planctomycetota</taxon>
        <taxon>Planctomycetia</taxon>
        <taxon>Planctomycetales</taxon>
        <taxon>Planctomycetaceae</taxon>
        <taxon>Rubinisphaera</taxon>
    </lineage>
</organism>
<dbReference type="InterPro" id="IPR012334">
    <property type="entry name" value="Pectin_lyas_fold"/>
</dbReference>
<dbReference type="SMART" id="SM00710">
    <property type="entry name" value="PbH1"/>
    <property type="match status" value="9"/>
</dbReference>
<sequence precursor="true">MAQNIFRSSSSLFFVIALSAFTVSPSFAETKEDQTNSAVVIQAKDFDSIQAAIDAVPQQGGMVVLPAGTFELTEPVVIRTERTRLTGAGSATHLVNKNEEGQPAIQIRAEGYDENKKLRLWQVQLDHFQISGNPKSGDGIHAAGIEEIFIQGVSIHHNGRHGIFLDFCYEDPRISDCLITYNKEAGVKLLGCHDIVVNANHFEENLDGVRCLDGYNLTMNGNNLDDHLGNGVLIENTYGSVVSGNMIEECEGWGIVLDRDCYGITLSSNVIAHELKGGIDLRDAWGCAISANTFTIVHQAAVRVGENSGRLNISANTFSNSDIGGEIRRKLEHKVPMQLDAGAGIVLEKTEDILITGNLFSGMDGAAVNCESEDCERINIVGNLVADYGRKAEKPVAFEVPEKESVQMQNNMIGPAKMPRQEAGR</sequence>
<protein>
    <submittedName>
        <fullName evidence="4">Pectate lyase superfamily protein</fullName>
    </submittedName>
</protein>
<comment type="caution">
    <text evidence="4">The sequence shown here is derived from an EMBL/GenBank/DDBJ whole genome shotgun (WGS) entry which is preliminary data.</text>
</comment>
<dbReference type="SUPFAM" id="SSF51126">
    <property type="entry name" value="Pectin lyase-like"/>
    <property type="match status" value="1"/>
</dbReference>
<dbReference type="OrthoDB" id="230201at2"/>
<name>A0A5C5XLA5_9PLAN</name>